<protein>
    <submittedName>
        <fullName evidence="2">Uncharacterized protein</fullName>
    </submittedName>
</protein>
<dbReference type="Proteomes" id="UP001162483">
    <property type="component" value="Unassembled WGS sequence"/>
</dbReference>
<organism evidence="2 3">
    <name type="scientific">Staurois parvus</name>
    <dbReference type="NCBI Taxonomy" id="386267"/>
    <lineage>
        <taxon>Eukaryota</taxon>
        <taxon>Metazoa</taxon>
        <taxon>Chordata</taxon>
        <taxon>Craniata</taxon>
        <taxon>Vertebrata</taxon>
        <taxon>Euteleostomi</taxon>
        <taxon>Amphibia</taxon>
        <taxon>Batrachia</taxon>
        <taxon>Anura</taxon>
        <taxon>Neobatrachia</taxon>
        <taxon>Ranoidea</taxon>
        <taxon>Ranidae</taxon>
        <taxon>Staurois</taxon>
    </lineage>
</organism>
<keyword evidence="3" id="KW-1185">Reference proteome</keyword>
<feature type="transmembrane region" description="Helical" evidence="1">
    <location>
        <begin position="22"/>
        <end position="45"/>
    </location>
</feature>
<reference evidence="2" key="1">
    <citation type="submission" date="2023-05" db="EMBL/GenBank/DDBJ databases">
        <authorList>
            <person name="Stuckert A."/>
        </authorList>
    </citation>
    <scope>NUCLEOTIDE SEQUENCE</scope>
</reference>
<gene>
    <name evidence="2" type="ORF">SPARVUS_LOCUS13020354</name>
</gene>
<evidence type="ECO:0000313" key="3">
    <source>
        <dbReference type="Proteomes" id="UP001162483"/>
    </source>
</evidence>
<dbReference type="EMBL" id="CATNWA010017604">
    <property type="protein sequence ID" value="CAI9601765.1"/>
    <property type="molecule type" value="Genomic_DNA"/>
</dbReference>
<evidence type="ECO:0000256" key="1">
    <source>
        <dbReference type="SAM" id="Phobius"/>
    </source>
</evidence>
<proteinExistence type="predicted"/>
<name>A0ABN9FXE8_9NEOB</name>
<keyword evidence="1" id="KW-1133">Transmembrane helix</keyword>
<evidence type="ECO:0000313" key="2">
    <source>
        <dbReference type="EMBL" id="CAI9601765.1"/>
    </source>
</evidence>
<feature type="non-terminal residue" evidence="2">
    <location>
        <position position="1"/>
    </location>
</feature>
<comment type="caution">
    <text evidence="2">The sequence shown here is derived from an EMBL/GenBank/DDBJ whole genome shotgun (WGS) entry which is preliminary data.</text>
</comment>
<sequence length="50" mass="5624">IDSTDSWRLLRTVFSTCADPALSFYVAYHLVAVVPTCLHFLPVCYKTTNS</sequence>
<keyword evidence="1" id="KW-0812">Transmembrane</keyword>
<accession>A0ABN9FXE8</accession>
<keyword evidence="1" id="KW-0472">Membrane</keyword>